<feature type="binding site" evidence="5">
    <location>
        <position position="69"/>
    </location>
    <ligand>
        <name>chlorophyll a</name>
        <dbReference type="ChEBI" id="CHEBI:58416"/>
        <label>1</label>
    </ligand>
</feature>
<evidence type="ECO:0000256" key="2">
    <source>
        <dbReference type="ARBA" id="ARBA00022528"/>
    </source>
</evidence>
<evidence type="ECO:0000313" key="7">
    <source>
        <dbReference type="EMBL" id="KAG8463533.1"/>
    </source>
</evidence>
<keyword evidence="8" id="KW-1185">Reference proteome</keyword>
<dbReference type="Proteomes" id="UP000751190">
    <property type="component" value="Unassembled WGS sequence"/>
</dbReference>
<dbReference type="GO" id="GO:0009765">
    <property type="term" value="P:photosynthesis, light harvesting"/>
    <property type="evidence" value="ECO:0007669"/>
    <property type="project" value="InterPro"/>
</dbReference>
<feature type="chain" id="PRO_5035284818" evidence="6">
    <location>
        <begin position="17"/>
        <end position="194"/>
    </location>
</feature>
<keyword evidence="6" id="KW-0732">Signal</keyword>
<evidence type="ECO:0000256" key="1">
    <source>
        <dbReference type="ARBA" id="ARBA00004229"/>
    </source>
</evidence>
<keyword evidence="3" id="KW-0602">Photosynthesis</keyword>
<evidence type="ECO:0000256" key="3">
    <source>
        <dbReference type="ARBA" id="ARBA00022531"/>
    </source>
</evidence>
<dbReference type="OrthoDB" id="423598at2759"/>
<protein>
    <submittedName>
        <fullName evidence="7">Uncharacterized protein</fullName>
    </submittedName>
</protein>
<feature type="binding site" evidence="5">
    <location>
        <position position="72"/>
    </location>
    <ligand>
        <name>chlorophyll a</name>
        <dbReference type="ChEBI" id="CHEBI:58416"/>
        <label>1</label>
    </ligand>
</feature>
<comment type="subcellular location">
    <subcellularLocation>
        <location evidence="1">Plastid</location>
        <location evidence="1">Chloroplast</location>
    </subcellularLocation>
</comment>
<keyword evidence="2" id="KW-0150">Chloroplast</keyword>
<dbReference type="GO" id="GO:0009507">
    <property type="term" value="C:chloroplast"/>
    <property type="evidence" value="ECO:0007669"/>
    <property type="project" value="UniProtKB-SubCell"/>
</dbReference>
<keyword evidence="5" id="KW-0148">Chlorophyll</keyword>
<evidence type="ECO:0000313" key="8">
    <source>
        <dbReference type="Proteomes" id="UP000751190"/>
    </source>
</evidence>
<evidence type="ECO:0000256" key="6">
    <source>
        <dbReference type="SAM" id="SignalP"/>
    </source>
</evidence>
<dbReference type="PANTHER" id="PTHR21649">
    <property type="entry name" value="CHLOROPHYLL A/B BINDING PROTEIN"/>
    <property type="match status" value="1"/>
</dbReference>
<name>A0A8J5XBI5_DIALT</name>
<proteinExistence type="predicted"/>
<comment type="caution">
    <text evidence="7">The sequence shown here is derived from an EMBL/GenBank/DDBJ whole genome shotgun (WGS) entry which is preliminary data.</text>
</comment>
<dbReference type="Pfam" id="PF00504">
    <property type="entry name" value="Chloroa_b-bind"/>
    <property type="match status" value="1"/>
</dbReference>
<feature type="binding site" evidence="5">
    <location>
        <position position="171"/>
    </location>
    <ligand>
        <name>chlorophyll a</name>
        <dbReference type="ChEBI" id="CHEBI:58416"/>
        <label>1</label>
    </ligand>
</feature>
<dbReference type="Gene3D" id="1.10.3460.10">
    <property type="entry name" value="Chlorophyll a/b binding protein domain"/>
    <property type="match status" value="1"/>
</dbReference>
<reference evidence="7" key="1">
    <citation type="submission" date="2021-05" db="EMBL/GenBank/DDBJ databases">
        <title>The genome of the haptophyte Pavlova lutheri (Diacronema luteri, Pavlovales) - a model for lipid biosynthesis in eukaryotic algae.</title>
        <authorList>
            <person name="Hulatt C.J."/>
            <person name="Posewitz M.C."/>
        </authorList>
    </citation>
    <scope>NUCLEOTIDE SEQUENCE</scope>
    <source>
        <strain evidence="7">NIVA-4/92</strain>
    </source>
</reference>
<feature type="signal peptide" evidence="6">
    <location>
        <begin position="1"/>
        <end position="16"/>
    </location>
</feature>
<feature type="binding site" evidence="5">
    <location>
        <position position="169"/>
    </location>
    <ligand>
        <name>chlorophyll a</name>
        <dbReference type="ChEBI" id="CHEBI:58416"/>
        <label>1</label>
    </ligand>
</feature>
<keyword evidence="4" id="KW-0934">Plastid</keyword>
<dbReference type="InterPro" id="IPR001344">
    <property type="entry name" value="Chloro_AB-bd_pln"/>
</dbReference>
<feature type="binding site" evidence="5">
    <location>
        <position position="183"/>
    </location>
    <ligand>
        <name>chlorophyll a</name>
        <dbReference type="ChEBI" id="CHEBI:58416"/>
        <label>1</label>
    </ligand>
</feature>
<evidence type="ECO:0000256" key="4">
    <source>
        <dbReference type="ARBA" id="ARBA00022640"/>
    </source>
</evidence>
<organism evidence="7 8">
    <name type="scientific">Diacronema lutheri</name>
    <name type="common">Unicellular marine alga</name>
    <name type="synonym">Monochrysis lutheri</name>
    <dbReference type="NCBI Taxonomy" id="2081491"/>
    <lineage>
        <taxon>Eukaryota</taxon>
        <taxon>Haptista</taxon>
        <taxon>Haptophyta</taxon>
        <taxon>Pavlovophyceae</taxon>
        <taxon>Pavlovales</taxon>
        <taxon>Pavlovaceae</taxon>
        <taxon>Diacronema</taxon>
    </lineage>
</organism>
<dbReference type="InterPro" id="IPR022796">
    <property type="entry name" value="Chloroa_b-bind"/>
</dbReference>
<dbReference type="GO" id="GO:0016020">
    <property type="term" value="C:membrane"/>
    <property type="evidence" value="ECO:0007669"/>
    <property type="project" value="InterPro"/>
</dbReference>
<dbReference type="OMA" id="FPMDYLR"/>
<evidence type="ECO:0000256" key="5">
    <source>
        <dbReference type="PIRSR" id="PIRSR601344-1"/>
    </source>
</evidence>
<accession>A0A8J5XBI5</accession>
<dbReference type="SUPFAM" id="SSF103511">
    <property type="entry name" value="Chlorophyll a-b binding protein"/>
    <property type="match status" value="1"/>
</dbReference>
<gene>
    <name evidence="7" type="ORF">KFE25_003806</name>
</gene>
<dbReference type="EMBL" id="JAGTXO010000015">
    <property type="protein sequence ID" value="KAG8463533.1"/>
    <property type="molecule type" value="Genomic_DNA"/>
</dbReference>
<keyword evidence="5" id="KW-0157">Chromophore</keyword>
<dbReference type="GO" id="GO:0016168">
    <property type="term" value="F:chlorophyll binding"/>
    <property type="evidence" value="ECO:0007669"/>
    <property type="project" value="UniProtKB-KW"/>
</dbReference>
<feature type="binding site" description="axial binding residue" evidence="5">
    <location>
        <position position="74"/>
    </location>
    <ligand>
        <name>chlorophyll b</name>
        <dbReference type="ChEBI" id="CHEBI:61721"/>
        <label>1</label>
    </ligand>
    <ligandPart>
        <name>Mg</name>
        <dbReference type="ChEBI" id="CHEBI:25107"/>
    </ligandPart>
</feature>
<dbReference type="AlphaFoldDB" id="A0A8J5XBI5"/>
<sequence>MFRIAVAFALFGSAAAFSAPAVAGRQAVARASPRMVTLESLPGKYALGGVFDPLGLGEKGDVVWLREAELKHGRVAMLAVVGYIVNDLGIHFPGEQYAGISSLAAHDAMLKTGNMQQLLYAVIVCEILDSIRVFTAMKDGWPSDYKIGSFELDPLNMANERTRLAEIKNGRLAMFAISGILTQSALTHGGFPYQ</sequence>
<feature type="binding site" evidence="5">
    <location>
        <position position="166"/>
    </location>
    <ligand>
        <name>chlorophyll a</name>
        <dbReference type="ChEBI" id="CHEBI:58416"/>
        <label>1</label>
    </ligand>
</feature>